<comment type="caution">
    <text evidence="2">The sequence shown here is derived from an EMBL/GenBank/DDBJ whole genome shotgun (WGS) entry which is preliminary data.</text>
</comment>
<protein>
    <recommendedName>
        <fullName evidence="1">HTH arsR-type domain-containing protein</fullName>
    </recommendedName>
</protein>
<proteinExistence type="predicted"/>
<evidence type="ECO:0000313" key="3">
    <source>
        <dbReference type="Proteomes" id="UP000178486"/>
    </source>
</evidence>
<dbReference type="Proteomes" id="UP000178486">
    <property type="component" value="Unassembled WGS sequence"/>
</dbReference>
<name>A0A1F7JG02_9BACT</name>
<dbReference type="SUPFAM" id="SSF46785">
    <property type="entry name" value="Winged helix' DNA-binding domain"/>
    <property type="match status" value="1"/>
</dbReference>
<dbReference type="CDD" id="cd00090">
    <property type="entry name" value="HTH_ARSR"/>
    <property type="match status" value="1"/>
</dbReference>
<accession>A0A1F7JG02</accession>
<dbReference type="PRINTS" id="PR00778">
    <property type="entry name" value="HTHARSR"/>
</dbReference>
<sequence>MVKYKNPLDVIFFALSDPTRRMIMYQISLGKLLTASDIARPHHVSQAAISKQVKILEQAGLIRRKKQGKNHLFSLFPLSLKIASDYLSEYRPYGDVNIK</sequence>
<dbReference type="AlphaFoldDB" id="A0A1F7JG02"/>
<dbReference type="InterPro" id="IPR011991">
    <property type="entry name" value="ArsR-like_HTH"/>
</dbReference>
<feature type="domain" description="HTH arsR-type" evidence="1">
    <location>
        <begin position="1"/>
        <end position="95"/>
    </location>
</feature>
<dbReference type="SMART" id="SM00418">
    <property type="entry name" value="HTH_ARSR"/>
    <property type="match status" value="1"/>
</dbReference>
<evidence type="ECO:0000313" key="2">
    <source>
        <dbReference type="EMBL" id="OGK54534.1"/>
    </source>
</evidence>
<gene>
    <name evidence="2" type="ORF">A3B56_01890</name>
</gene>
<dbReference type="PANTHER" id="PTHR38600:SF2">
    <property type="entry name" value="SLL0088 PROTEIN"/>
    <property type="match status" value="1"/>
</dbReference>
<dbReference type="InterPro" id="IPR036388">
    <property type="entry name" value="WH-like_DNA-bd_sf"/>
</dbReference>
<dbReference type="GO" id="GO:0003700">
    <property type="term" value="F:DNA-binding transcription factor activity"/>
    <property type="evidence" value="ECO:0007669"/>
    <property type="project" value="InterPro"/>
</dbReference>
<dbReference type="Pfam" id="PF01022">
    <property type="entry name" value="HTH_5"/>
    <property type="match status" value="1"/>
</dbReference>
<dbReference type="EMBL" id="MGAU01000030">
    <property type="protein sequence ID" value="OGK54534.1"/>
    <property type="molecule type" value="Genomic_DNA"/>
</dbReference>
<reference evidence="2 3" key="1">
    <citation type="journal article" date="2016" name="Nat. Commun.">
        <title>Thousands of microbial genomes shed light on interconnected biogeochemical processes in an aquifer system.</title>
        <authorList>
            <person name="Anantharaman K."/>
            <person name="Brown C.T."/>
            <person name="Hug L.A."/>
            <person name="Sharon I."/>
            <person name="Castelle C.J."/>
            <person name="Probst A.J."/>
            <person name="Thomas B.C."/>
            <person name="Singh A."/>
            <person name="Wilkins M.J."/>
            <person name="Karaoz U."/>
            <person name="Brodie E.L."/>
            <person name="Williams K.H."/>
            <person name="Hubbard S.S."/>
            <person name="Banfield J.F."/>
        </authorList>
    </citation>
    <scope>NUCLEOTIDE SEQUENCE [LARGE SCALE GENOMIC DNA]</scope>
</reference>
<dbReference type="InterPro" id="IPR036390">
    <property type="entry name" value="WH_DNA-bd_sf"/>
</dbReference>
<dbReference type="NCBIfam" id="NF033788">
    <property type="entry name" value="HTH_metalloreg"/>
    <property type="match status" value="1"/>
</dbReference>
<organism evidence="2 3">
    <name type="scientific">Candidatus Roizmanbacteria bacterium RIFCSPLOWO2_01_FULL_45_11</name>
    <dbReference type="NCBI Taxonomy" id="1802070"/>
    <lineage>
        <taxon>Bacteria</taxon>
        <taxon>Candidatus Roizmaniibacteriota</taxon>
    </lineage>
</organism>
<dbReference type="Gene3D" id="1.10.10.10">
    <property type="entry name" value="Winged helix-like DNA-binding domain superfamily/Winged helix DNA-binding domain"/>
    <property type="match status" value="1"/>
</dbReference>
<evidence type="ECO:0000259" key="1">
    <source>
        <dbReference type="PROSITE" id="PS50987"/>
    </source>
</evidence>
<dbReference type="InterPro" id="IPR001845">
    <property type="entry name" value="HTH_ArsR_DNA-bd_dom"/>
</dbReference>
<dbReference type="PANTHER" id="PTHR38600">
    <property type="entry name" value="TRANSCRIPTIONAL REGULATORY PROTEIN"/>
    <property type="match status" value="1"/>
</dbReference>
<dbReference type="PROSITE" id="PS50987">
    <property type="entry name" value="HTH_ARSR_2"/>
    <property type="match status" value="1"/>
</dbReference>